<keyword evidence="4" id="KW-1185">Reference proteome</keyword>
<dbReference type="EMBL" id="JAHLQT010030594">
    <property type="protein sequence ID" value="KAG7160940.1"/>
    <property type="molecule type" value="Genomic_DNA"/>
</dbReference>
<evidence type="ECO:0000256" key="2">
    <source>
        <dbReference type="SAM" id="SignalP"/>
    </source>
</evidence>
<protein>
    <submittedName>
        <fullName evidence="3">Uncharacterized protein</fullName>
    </submittedName>
</protein>
<evidence type="ECO:0000256" key="1">
    <source>
        <dbReference type="SAM" id="MobiDB-lite"/>
    </source>
</evidence>
<organism evidence="3 4">
    <name type="scientific">Homarus americanus</name>
    <name type="common">American lobster</name>
    <dbReference type="NCBI Taxonomy" id="6706"/>
    <lineage>
        <taxon>Eukaryota</taxon>
        <taxon>Metazoa</taxon>
        <taxon>Ecdysozoa</taxon>
        <taxon>Arthropoda</taxon>
        <taxon>Crustacea</taxon>
        <taxon>Multicrustacea</taxon>
        <taxon>Malacostraca</taxon>
        <taxon>Eumalacostraca</taxon>
        <taxon>Eucarida</taxon>
        <taxon>Decapoda</taxon>
        <taxon>Pleocyemata</taxon>
        <taxon>Astacidea</taxon>
        <taxon>Nephropoidea</taxon>
        <taxon>Nephropidae</taxon>
        <taxon>Homarus</taxon>
    </lineage>
</organism>
<feature type="signal peptide" evidence="2">
    <location>
        <begin position="1"/>
        <end position="20"/>
    </location>
</feature>
<reference evidence="3" key="1">
    <citation type="journal article" date="2021" name="Sci. Adv.">
        <title>The American lobster genome reveals insights on longevity, neural, and immune adaptations.</title>
        <authorList>
            <person name="Polinski J.M."/>
            <person name="Zimin A.V."/>
            <person name="Clark K.F."/>
            <person name="Kohn A.B."/>
            <person name="Sadowski N."/>
            <person name="Timp W."/>
            <person name="Ptitsyn A."/>
            <person name="Khanna P."/>
            <person name="Romanova D.Y."/>
            <person name="Williams P."/>
            <person name="Greenwood S.J."/>
            <person name="Moroz L.L."/>
            <person name="Walt D.R."/>
            <person name="Bodnar A.G."/>
        </authorList>
    </citation>
    <scope>NUCLEOTIDE SEQUENCE</scope>
    <source>
        <strain evidence="3">GMGI-L3</strain>
    </source>
</reference>
<feature type="compositionally biased region" description="Polar residues" evidence="1">
    <location>
        <begin position="622"/>
        <end position="636"/>
    </location>
</feature>
<sequence>MSRVCSTVVLVLVTATTTSASLEEFLELFWEDAMKDDLPDYPNNFLNTTLGSQEDGPPEYLKVFLGDQEGSTGDNSDYFLRRIMRNVKASTTRMEREMEENIKEICSCFKTPFPSQSCTRTLLREVENTPQSFGKEEEWCQGFNRFIFVSSGRKTELKISSASSLIICHKSIKPHLEHLTISSVQEIKVSPEAIMPRSINLMLHLTNIRHKFTLLQNGFLVKNNTYNQPIPNNNLELNDVPLPPVEVQLVIDTAEEVEFKTGSLVAPRLSVSLINVSRIHIDPQAIISYSHPQASSLKVNQSKSLILETLSTRIGNFKATDINQITLKEKSLAMIPDGGAISLEYIGNAILYGSALTLSPSMSLTLRNVSIASASRRSIIIDNTTLGSLRFLYLQNVRGANLESGALCLVAENVMTQNLVLETENNTIAVCIQDESVEGERELRVWNGAILCTGRRHTNLLCNDPRCASCLPQLSASTIDFPAPSYSSSTSASDSSFTKVDSPESLGNHNETDSLNSSVPHQDIGGMLLYPSAKYELPQPVPSCTFQRNIVTADTLSRTEQLDINTISAEIYVPLSESQFHNRQELPSDASIPPINFHLLPATDYRPPTTTDKVPDDEDTLAETNPLFNDPNTHGSNDYEPNIPTPPPNGHTLSDFHTSCVDSYELSADAYTSHSDGESQQI</sequence>
<dbReference type="Proteomes" id="UP000747542">
    <property type="component" value="Unassembled WGS sequence"/>
</dbReference>
<evidence type="ECO:0000313" key="4">
    <source>
        <dbReference type="Proteomes" id="UP000747542"/>
    </source>
</evidence>
<proteinExistence type="predicted"/>
<name>A0A8J5MR79_HOMAM</name>
<gene>
    <name evidence="3" type="ORF">Hamer_G007724</name>
</gene>
<feature type="region of interest" description="Disordered" evidence="1">
    <location>
        <begin position="601"/>
        <end position="656"/>
    </location>
</feature>
<feature type="region of interest" description="Disordered" evidence="1">
    <location>
        <begin position="485"/>
        <end position="520"/>
    </location>
</feature>
<accession>A0A8J5MR79</accession>
<keyword evidence="2" id="KW-0732">Signal</keyword>
<feature type="chain" id="PRO_5035271457" evidence="2">
    <location>
        <begin position="21"/>
        <end position="682"/>
    </location>
</feature>
<feature type="compositionally biased region" description="Polar residues" evidence="1">
    <location>
        <begin position="505"/>
        <end position="520"/>
    </location>
</feature>
<comment type="caution">
    <text evidence="3">The sequence shown here is derived from an EMBL/GenBank/DDBJ whole genome shotgun (WGS) entry which is preliminary data.</text>
</comment>
<evidence type="ECO:0000313" key="3">
    <source>
        <dbReference type="EMBL" id="KAG7160940.1"/>
    </source>
</evidence>
<feature type="compositionally biased region" description="Low complexity" evidence="1">
    <location>
        <begin position="485"/>
        <end position="498"/>
    </location>
</feature>
<dbReference type="AlphaFoldDB" id="A0A8J5MR79"/>